<dbReference type="GO" id="GO:0016020">
    <property type="term" value="C:membrane"/>
    <property type="evidence" value="ECO:0007669"/>
    <property type="project" value="InterPro"/>
</dbReference>
<sequence length="240" mass="27032">MQPEEAQLSAVVRFYTGRSSTPPPDRYTIDTLRENAEDWDFLEGEHAYIQWMFPLEVKSGMIARAPIVTPQDMATFADDEDLQNTVLEMLDIMLHFYGLRRTRSGIWVKNERLLRWSLRPFNHNLLRISRILRSLRLLGRGQESIALLEALDSVLGEVPGLQRTFTFWHKAVYGPNEFPAAVPKASATDLHSKPLAASPAAAGPRNMALQMGLQMAPLRQASPAVLQSLTNFAPAHIRLT</sequence>
<dbReference type="GO" id="GO:0140625">
    <property type="term" value="F:opioid growth factor receptor activity"/>
    <property type="evidence" value="ECO:0007669"/>
    <property type="project" value="InterPro"/>
</dbReference>
<evidence type="ECO:0000259" key="2">
    <source>
        <dbReference type="Pfam" id="PF04664"/>
    </source>
</evidence>
<evidence type="ECO:0000256" key="1">
    <source>
        <dbReference type="ARBA" id="ARBA00010365"/>
    </source>
</evidence>
<dbReference type="InterPro" id="IPR039574">
    <property type="entry name" value="OGFr"/>
</dbReference>
<proteinExistence type="inferred from homology"/>
<name>A0AAW1SRA0_9CHLO</name>
<dbReference type="PANTHER" id="PTHR14015">
    <property type="entry name" value="OPIOID GROWTH FACTOR RECEPTOR OGFR ZETA-TYPE OPIOID RECEPTOR"/>
    <property type="match status" value="1"/>
</dbReference>
<organism evidence="3 4">
    <name type="scientific">Apatococcus fuscideae</name>
    <dbReference type="NCBI Taxonomy" id="2026836"/>
    <lineage>
        <taxon>Eukaryota</taxon>
        <taxon>Viridiplantae</taxon>
        <taxon>Chlorophyta</taxon>
        <taxon>core chlorophytes</taxon>
        <taxon>Trebouxiophyceae</taxon>
        <taxon>Chlorellales</taxon>
        <taxon>Chlorellaceae</taxon>
        <taxon>Apatococcus</taxon>
    </lineage>
</organism>
<comment type="caution">
    <text evidence="3">The sequence shown here is derived from an EMBL/GenBank/DDBJ whole genome shotgun (WGS) entry which is preliminary data.</text>
</comment>
<dbReference type="InterPro" id="IPR006757">
    <property type="entry name" value="OGF_rcpt"/>
</dbReference>
<dbReference type="AlphaFoldDB" id="A0AAW1SRA0"/>
<dbReference type="Proteomes" id="UP001485043">
    <property type="component" value="Unassembled WGS sequence"/>
</dbReference>
<keyword evidence="4" id="KW-1185">Reference proteome</keyword>
<evidence type="ECO:0000313" key="4">
    <source>
        <dbReference type="Proteomes" id="UP001485043"/>
    </source>
</evidence>
<accession>A0AAW1SRA0</accession>
<evidence type="ECO:0000313" key="3">
    <source>
        <dbReference type="EMBL" id="KAK9851657.1"/>
    </source>
</evidence>
<dbReference type="EMBL" id="JALJOV010001233">
    <property type="protein sequence ID" value="KAK9851657.1"/>
    <property type="molecule type" value="Genomic_DNA"/>
</dbReference>
<dbReference type="Pfam" id="PF04664">
    <property type="entry name" value="OGFr_N"/>
    <property type="match status" value="1"/>
</dbReference>
<gene>
    <name evidence="3" type="ORF">WJX84_001087</name>
</gene>
<comment type="similarity">
    <text evidence="1">Belongs to the opioid growth factor receptor family.</text>
</comment>
<reference evidence="3 4" key="1">
    <citation type="journal article" date="2024" name="Nat. Commun.">
        <title>Phylogenomics reveals the evolutionary origins of lichenization in chlorophyte algae.</title>
        <authorList>
            <person name="Puginier C."/>
            <person name="Libourel C."/>
            <person name="Otte J."/>
            <person name="Skaloud P."/>
            <person name="Haon M."/>
            <person name="Grisel S."/>
            <person name="Petersen M."/>
            <person name="Berrin J.G."/>
            <person name="Delaux P.M."/>
            <person name="Dal Grande F."/>
            <person name="Keller J."/>
        </authorList>
    </citation>
    <scope>NUCLEOTIDE SEQUENCE [LARGE SCALE GENOMIC DNA]</scope>
    <source>
        <strain evidence="3 4">SAG 2523</strain>
    </source>
</reference>
<protein>
    <recommendedName>
        <fullName evidence="2">Opioid growth factor receptor (OGFr) conserved domain-containing protein</fullName>
    </recommendedName>
</protein>
<dbReference type="PANTHER" id="PTHR14015:SF2">
    <property type="entry name" value="OPIOID GROWTH FACTOR RECEPTOR (OGFR) CONSERVED DOMAIN-CONTAINING PROTEIN"/>
    <property type="match status" value="1"/>
</dbReference>
<feature type="domain" description="Opioid growth factor receptor (OGFr) conserved" evidence="2">
    <location>
        <begin position="10"/>
        <end position="140"/>
    </location>
</feature>